<dbReference type="RefSeq" id="WP_171597374.1">
    <property type="nucleotide sequence ID" value="NZ_RZNH01000053.1"/>
</dbReference>
<evidence type="ECO:0000256" key="9">
    <source>
        <dbReference type="SAM" id="Phobius"/>
    </source>
</evidence>
<proteinExistence type="inferred from homology"/>
<keyword evidence="6" id="KW-0406">Ion transport</keyword>
<feature type="transmembrane region" description="Helical" evidence="9">
    <location>
        <begin position="360"/>
        <end position="381"/>
    </location>
</feature>
<evidence type="ECO:0000256" key="8">
    <source>
        <dbReference type="SAM" id="Coils"/>
    </source>
</evidence>
<keyword evidence="3" id="KW-0813">Transport</keyword>
<organism evidence="10 11">
    <name type="scientific">Marinifilum caeruleilacunae</name>
    <dbReference type="NCBI Taxonomy" id="2499076"/>
    <lineage>
        <taxon>Bacteria</taxon>
        <taxon>Pseudomonadati</taxon>
        <taxon>Bacteroidota</taxon>
        <taxon>Bacteroidia</taxon>
        <taxon>Marinilabiliales</taxon>
        <taxon>Marinifilaceae</taxon>
    </lineage>
</organism>
<evidence type="ECO:0000313" key="10">
    <source>
        <dbReference type="EMBL" id="NOU62113.1"/>
    </source>
</evidence>
<evidence type="ECO:0000256" key="3">
    <source>
        <dbReference type="ARBA" id="ARBA00022448"/>
    </source>
</evidence>
<comment type="similarity">
    <text evidence="2">Belongs to the V-ATPase 116 kDa subunit family.</text>
</comment>
<gene>
    <name evidence="10" type="ORF">ELS83_20130</name>
</gene>
<dbReference type="PANTHER" id="PTHR11629:SF63">
    <property type="entry name" value="V-TYPE PROTON ATPASE SUBUNIT A"/>
    <property type="match status" value="1"/>
</dbReference>
<keyword evidence="11" id="KW-1185">Reference proteome</keyword>
<comment type="caution">
    <text evidence="10">The sequence shown here is derived from an EMBL/GenBank/DDBJ whole genome shotgun (WGS) entry which is preliminary data.</text>
</comment>
<feature type="transmembrane region" description="Helical" evidence="9">
    <location>
        <begin position="408"/>
        <end position="427"/>
    </location>
</feature>
<keyword evidence="7 9" id="KW-0472">Membrane</keyword>
<feature type="transmembrane region" description="Helical" evidence="9">
    <location>
        <begin position="319"/>
        <end position="348"/>
    </location>
</feature>
<reference evidence="10 11" key="1">
    <citation type="submission" date="2018-12" db="EMBL/GenBank/DDBJ databases">
        <title>Marinifilum JC070 sp. nov., a marine bacterium isolated from Yongle Blue Hole in the South China Sea.</title>
        <authorList>
            <person name="Fu T."/>
        </authorList>
    </citation>
    <scope>NUCLEOTIDE SEQUENCE [LARGE SCALE GENOMIC DNA]</scope>
    <source>
        <strain evidence="10 11">JC070</strain>
    </source>
</reference>
<keyword evidence="5 9" id="KW-1133">Transmembrane helix</keyword>
<feature type="transmembrane region" description="Helical" evidence="9">
    <location>
        <begin position="468"/>
        <end position="491"/>
    </location>
</feature>
<dbReference type="InterPro" id="IPR002490">
    <property type="entry name" value="V-ATPase_116kDa_su"/>
</dbReference>
<evidence type="ECO:0000256" key="2">
    <source>
        <dbReference type="ARBA" id="ARBA00009904"/>
    </source>
</evidence>
<evidence type="ECO:0000313" key="11">
    <source>
        <dbReference type="Proteomes" id="UP000732105"/>
    </source>
</evidence>
<evidence type="ECO:0000256" key="7">
    <source>
        <dbReference type="ARBA" id="ARBA00023136"/>
    </source>
</evidence>
<name>A0ABX1X121_9BACT</name>
<feature type="transmembrane region" description="Helical" evidence="9">
    <location>
        <begin position="544"/>
        <end position="571"/>
    </location>
</feature>
<feature type="transmembrane region" description="Helical" evidence="9">
    <location>
        <begin position="439"/>
        <end position="456"/>
    </location>
</feature>
<evidence type="ECO:0000256" key="1">
    <source>
        <dbReference type="ARBA" id="ARBA00004141"/>
    </source>
</evidence>
<dbReference type="EMBL" id="RZNH01000053">
    <property type="protein sequence ID" value="NOU62113.1"/>
    <property type="molecule type" value="Genomic_DNA"/>
</dbReference>
<keyword evidence="8" id="KW-0175">Coiled coil</keyword>
<evidence type="ECO:0000256" key="4">
    <source>
        <dbReference type="ARBA" id="ARBA00022692"/>
    </source>
</evidence>
<sequence length="601" mass="67750">MKKLILLMPESAVDVDANLRILGKLGVMHVSPFQTAKDESIERVDARIKQLEKAISILDRYDEKQDSNSIELSDYSKQERGEIHLMERVLGAEVNRNQLENSKLHLSKDMDWYQRWGNISLEDIQQLNKKGVYLKFYLVGDKDLKLLKSREDIHLIGRIDELNQVVLITEITDEKLDFLQVALPNMESFNAKIALKNTEKQLNEVEKLLQQLNSQKAVLQDALDERNKRLDVRNIHYGGIAIDNQVRCWKGFIPEDRVDQFTEVAEKNSWGYVIDEPTSEEMDEVPTLVRTSNWAKRIQPVMDFMGLVPGYKELDVSKVFMIFFTFFTGILVGDAGYGLIFLLITFLVHRKQKYVKKVEFQLMYTLSTAIMFWGILTGTYFGSEVIAEIPILNQLRISQLASFGGDSVFIQKFMFLIGAVHLTIGHLQISWRYLNSVKAIAQLGWVSIIWGLYLIVNQMVLGVPASGIMIWLFVGGALLIALFSNPGTSFMKGMISSLVNLPLSIINGFSDIISYIRLYAVGLSTVLMATSFNEMAIGDGVSTLASGIGAVIVLILGHGLNMILAAMAVLVHGVRLNMLEYAGHASVEFSGNEYTPFQIKK</sequence>
<feature type="transmembrane region" description="Helical" evidence="9">
    <location>
        <begin position="512"/>
        <end position="532"/>
    </location>
</feature>
<evidence type="ECO:0000256" key="5">
    <source>
        <dbReference type="ARBA" id="ARBA00022989"/>
    </source>
</evidence>
<evidence type="ECO:0008006" key="12">
    <source>
        <dbReference type="Google" id="ProtNLM"/>
    </source>
</evidence>
<evidence type="ECO:0000256" key="6">
    <source>
        <dbReference type="ARBA" id="ARBA00023065"/>
    </source>
</evidence>
<protein>
    <recommendedName>
        <fullName evidence="12">V-type ATP synthase subunit I</fullName>
    </recommendedName>
</protein>
<comment type="subcellular location">
    <subcellularLocation>
        <location evidence="1">Membrane</location>
        <topology evidence="1">Multi-pass membrane protein</topology>
    </subcellularLocation>
</comment>
<feature type="coiled-coil region" evidence="8">
    <location>
        <begin position="195"/>
        <end position="229"/>
    </location>
</feature>
<keyword evidence="4 9" id="KW-0812">Transmembrane</keyword>
<dbReference type="PANTHER" id="PTHR11629">
    <property type="entry name" value="VACUOLAR PROTON ATPASES"/>
    <property type="match status" value="1"/>
</dbReference>
<accession>A0ABX1X121</accession>
<dbReference type="Proteomes" id="UP000732105">
    <property type="component" value="Unassembled WGS sequence"/>
</dbReference>